<evidence type="ECO:0000313" key="3">
    <source>
        <dbReference type="EMBL" id="RXJ65377.1"/>
    </source>
</evidence>
<evidence type="ECO:0000313" key="4">
    <source>
        <dbReference type="Proteomes" id="UP000290172"/>
    </source>
</evidence>
<dbReference type="InterPro" id="IPR031489">
    <property type="entry name" value="Peptidase_M99"/>
</dbReference>
<dbReference type="InterPro" id="IPR033397">
    <property type="entry name" value="Metallo_peptidase_C"/>
</dbReference>
<reference evidence="3 4" key="1">
    <citation type="submission" date="2017-10" db="EMBL/GenBank/DDBJ databases">
        <title>Genomics of the genus Arcobacter.</title>
        <authorList>
            <person name="Perez-Cataluna A."/>
            <person name="Figueras M.J."/>
        </authorList>
    </citation>
    <scope>NUCLEOTIDE SEQUENCE [LARGE SCALE GENOMIC DNA]</scope>
    <source>
        <strain evidence="3 4">CECT 8993</strain>
    </source>
</reference>
<accession>A0A4Q0Y5D9</accession>
<comment type="caution">
    <text evidence="3">The sequence shown here is derived from an EMBL/GenBank/DDBJ whole genome shotgun (WGS) entry which is preliminary data.</text>
</comment>
<proteinExistence type="predicted"/>
<dbReference type="Proteomes" id="UP000290172">
    <property type="component" value="Unassembled WGS sequence"/>
</dbReference>
<name>A0A4Q0Y5D9_9BACT</name>
<dbReference type="Gene3D" id="3.40.630.10">
    <property type="entry name" value="Zn peptidases"/>
    <property type="match status" value="1"/>
</dbReference>
<dbReference type="Pfam" id="PF17129">
    <property type="entry name" value="Peptidase_M99_C"/>
    <property type="match status" value="1"/>
</dbReference>
<dbReference type="CDD" id="cd06243">
    <property type="entry name" value="M14_CP_Csd4-like"/>
    <property type="match status" value="1"/>
</dbReference>
<evidence type="ECO:0000259" key="2">
    <source>
        <dbReference type="Pfam" id="PF17129"/>
    </source>
</evidence>
<dbReference type="SUPFAM" id="SSF53187">
    <property type="entry name" value="Zn-dependent exopeptidases"/>
    <property type="match status" value="1"/>
</dbReference>
<dbReference type="Pfam" id="PF17033">
    <property type="entry name" value="Peptidase_M99"/>
    <property type="match status" value="1"/>
</dbReference>
<feature type="domain" description="D,L-carboxypeptidase peptidase" evidence="1">
    <location>
        <begin position="11"/>
        <end position="272"/>
    </location>
</feature>
<gene>
    <name evidence="3" type="ORF">CRV08_15415</name>
</gene>
<sequence length="467" mass="53368">MSRGMLKLFRVVFILILIQNLFASTNIKNFDFDFIKKGEQDNNTLLIVGGIQGDEPGAFMAASIVATHYIIKKGSVWVIPNLNFYSIIKRSRGPYGDMNRKFAQLSPSDPDYDAIQRIKKYITSPEVKVVLNLHDGSGFYREVYESWTYSPDRWGQSSIIDQRNLEIEHYGNLEDISKSVCEYVNGKLLNNDHNYRVKNTNTRMGDKEMEKSLTYFAINNGKAAFGNEASKDLPLHERTYYHLLALEKYMHIMGIEFERKFDLNPIAVKDVIDNDIYISFYDDKIQLPLSQIRNILRYFPIKKDGTLEFTPSTPLLTVLKDNGTYVIHYGNRKVASLKPDYIEMDNETKSVSMIVDGKKRDIKMGSIINVDTSFEVESMDGIRVNVIGFVQNGKTNEAGINIKKADFIERFSIDVNGNLYRIEFYKGDKFAGMILVNFDKNIKSDELSATGKLGKKGPCKLNCVNHL</sequence>
<protein>
    <submittedName>
        <fullName evidence="3">Deacylase</fullName>
    </submittedName>
</protein>
<evidence type="ECO:0000259" key="1">
    <source>
        <dbReference type="Pfam" id="PF17033"/>
    </source>
</evidence>
<feature type="domain" description="Metallo-carboxypeptidase C-terminal" evidence="2">
    <location>
        <begin position="345"/>
        <end position="438"/>
    </location>
</feature>
<dbReference type="AlphaFoldDB" id="A0A4Q0Y5D9"/>
<organism evidence="3 4">
    <name type="scientific">Halarcobacter ebronensis</name>
    <dbReference type="NCBI Taxonomy" id="1462615"/>
    <lineage>
        <taxon>Bacteria</taxon>
        <taxon>Pseudomonadati</taxon>
        <taxon>Campylobacterota</taxon>
        <taxon>Epsilonproteobacteria</taxon>
        <taxon>Campylobacterales</taxon>
        <taxon>Arcobacteraceae</taxon>
        <taxon>Halarcobacter</taxon>
    </lineage>
</organism>
<dbReference type="EMBL" id="PDKJ01000028">
    <property type="protein sequence ID" value="RXJ65377.1"/>
    <property type="molecule type" value="Genomic_DNA"/>
</dbReference>